<dbReference type="Proteomes" id="UP000000377">
    <property type="component" value="Chromosome"/>
</dbReference>
<name>D7CAB3_STRBB</name>
<dbReference type="AlphaFoldDB" id="D7CAB3"/>
<protein>
    <submittedName>
        <fullName evidence="2">Uncharacterized protein</fullName>
    </submittedName>
</protein>
<reference evidence="2 3" key="1">
    <citation type="journal article" date="2010" name="J. Bacteriol.">
        <title>Genome sequence of the milbemycin-producing bacterium Streptomyces bingchenggensis.</title>
        <authorList>
            <person name="Wang X.J."/>
            <person name="Yan Y.J."/>
            <person name="Zhang B."/>
            <person name="An J."/>
            <person name="Wang J.J."/>
            <person name="Tian J."/>
            <person name="Jiang L."/>
            <person name="Chen Y.H."/>
            <person name="Huang S.X."/>
            <person name="Yin M."/>
            <person name="Zhang J."/>
            <person name="Gao A.L."/>
            <person name="Liu C.X."/>
            <person name="Zhu Z.X."/>
            <person name="Xiang W.S."/>
        </authorList>
    </citation>
    <scope>NUCLEOTIDE SEQUENCE [LARGE SCALE GENOMIC DNA]</scope>
    <source>
        <strain evidence="2 3">BCW-1</strain>
    </source>
</reference>
<evidence type="ECO:0000313" key="2">
    <source>
        <dbReference type="EMBL" id="ADI06470.1"/>
    </source>
</evidence>
<feature type="region of interest" description="Disordered" evidence="1">
    <location>
        <begin position="21"/>
        <end position="46"/>
    </location>
</feature>
<evidence type="ECO:0000313" key="3">
    <source>
        <dbReference type="Proteomes" id="UP000000377"/>
    </source>
</evidence>
<keyword evidence="3" id="KW-1185">Reference proteome</keyword>
<evidence type="ECO:0000256" key="1">
    <source>
        <dbReference type="SAM" id="MobiDB-lite"/>
    </source>
</evidence>
<dbReference type="HOGENOM" id="CLU_3189354_0_0_11"/>
<dbReference type="KEGG" id="sbh:SBI_03349"/>
<dbReference type="EMBL" id="CP002047">
    <property type="protein sequence ID" value="ADI06470.1"/>
    <property type="molecule type" value="Genomic_DNA"/>
</dbReference>
<sequence>MSVAERASALVGSVITRMRDRIEATAEPDPVTAGQTEGRGRSDTRP</sequence>
<gene>
    <name evidence="2" type="ordered locus">SBI_03349</name>
</gene>
<proteinExistence type="predicted"/>
<organism evidence="2 3">
    <name type="scientific">Streptomyces bingchenggensis (strain BCW-1)</name>
    <dbReference type="NCBI Taxonomy" id="749414"/>
    <lineage>
        <taxon>Bacteria</taxon>
        <taxon>Bacillati</taxon>
        <taxon>Actinomycetota</taxon>
        <taxon>Actinomycetes</taxon>
        <taxon>Kitasatosporales</taxon>
        <taxon>Streptomycetaceae</taxon>
        <taxon>Streptomyces</taxon>
    </lineage>
</organism>
<accession>D7CAB3</accession>